<name>A0A556MHE8_9SPHI</name>
<dbReference type="OrthoDB" id="981224at2"/>
<reference evidence="1 2" key="1">
    <citation type="submission" date="2019-07" db="EMBL/GenBank/DDBJ databases">
        <authorList>
            <person name="Huq M.A."/>
        </authorList>
    </citation>
    <scope>NUCLEOTIDE SEQUENCE [LARGE SCALE GENOMIC DNA]</scope>
    <source>
        <strain evidence="1 2">MAH-19</strain>
    </source>
</reference>
<comment type="caution">
    <text evidence="1">The sequence shown here is derived from an EMBL/GenBank/DDBJ whole genome shotgun (WGS) entry which is preliminary data.</text>
</comment>
<dbReference type="EMBL" id="VLPK01000003">
    <property type="protein sequence ID" value="TSJ39334.1"/>
    <property type="molecule type" value="Genomic_DNA"/>
</dbReference>
<dbReference type="RefSeq" id="WP_144249371.1">
    <property type="nucleotide sequence ID" value="NZ_VLPK01000003.1"/>
</dbReference>
<organism evidence="1 2">
    <name type="scientific">Mucilaginibacter corticis</name>
    <dbReference type="NCBI Taxonomy" id="2597670"/>
    <lineage>
        <taxon>Bacteria</taxon>
        <taxon>Pseudomonadati</taxon>
        <taxon>Bacteroidota</taxon>
        <taxon>Sphingobacteriia</taxon>
        <taxon>Sphingobacteriales</taxon>
        <taxon>Sphingobacteriaceae</taxon>
        <taxon>Mucilaginibacter</taxon>
    </lineage>
</organism>
<evidence type="ECO:0000313" key="1">
    <source>
        <dbReference type="EMBL" id="TSJ39334.1"/>
    </source>
</evidence>
<dbReference type="Proteomes" id="UP000318733">
    <property type="component" value="Unassembled WGS sequence"/>
</dbReference>
<dbReference type="SUPFAM" id="SSF51445">
    <property type="entry name" value="(Trans)glycosidases"/>
    <property type="match status" value="1"/>
</dbReference>
<proteinExistence type="predicted"/>
<keyword evidence="2" id="KW-1185">Reference proteome</keyword>
<evidence type="ECO:0000313" key="2">
    <source>
        <dbReference type="Proteomes" id="UP000318733"/>
    </source>
</evidence>
<dbReference type="PROSITE" id="PS51318">
    <property type="entry name" value="TAT"/>
    <property type="match status" value="1"/>
</dbReference>
<protein>
    <submittedName>
        <fullName evidence="1">Uncharacterized protein</fullName>
    </submittedName>
</protein>
<dbReference type="Gene3D" id="3.20.20.80">
    <property type="entry name" value="Glycosidases"/>
    <property type="match status" value="1"/>
</dbReference>
<dbReference type="InterPro" id="IPR017853">
    <property type="entry name" value="GH"/>
</dbReference>
<dbReference type="AlphaFoldDB" id="A0A556MHE8"/>
<accession>A0A556MHE8</accession>
<gene>
    <name evidence="1" type="ORF">FO440_16420</name>
</gene>
<dbReference type="InterPro" id="IPR006311">
    <property type="entry name" value="TAT_signal"/>
</dbReference>
<sequence length="513" mass="57059">MKAFKLSPVNSLAGNNSRRIFLKNGAVLSLALAGNPLLKLSSVVAANPAKDYINGLQVGMASFADEGIDTVLDTLQKRGAINTIFLNTFTYGDGLSGRQVSGQPFPDHGPQEPDKNYHGGNYAIPNIKYYQNTVLKDTRSPEYGNRDLVAEVIKGAHKRGMKVFATIEDQWRDDVPGIDECHEVDLMGRKAKTTCLFNPNVREFWTALATDTCASYDLDGIVFFNERSGPLLNALGASHLVGNVDPSKSTCFCEYHQAAAKAKGISFERTKEGYLKLNEFAKACKADQRPSDGYYVEFQRIMLEYPEIVAWDRLFDFGKHQIVDDVYKAVKALNKKQLVGLHIEHVNSFNPFFRATRDYEDLAKRVDFLKIVVYNNCGGERYQHFIKNIHSTMFKDIPLDELMRFNNHLLGYGPSEASYEGLPKAGLSPDYVYRETQRALNGVKNKCLILPGIDIGIPVGKDSRKQSPDDVYQATMAAYKAGANGIILSRKYSEMNLNLIDAAGRAISEATKG</sequence>